<dbReference type="InterPro" id="IPR011711">
    <property type="entry name" value="GntR_C"/>
</dbReference>
<dbReference type="PROSITE" id="PS50949">
    <property type="entry name" value="HTH_GNTR"/>
    <property type="match status" value="1"/>
</dbReference>
<protein>
    <submittedName>
        <fullName evidence="5">FadR/GntR family transcriptional regulator</fullName>
    </submittedName>
</protein>
<dbReference type="InterPro" id="IPR000524">
    <property type="entry name" value="Tscrpt_reg_HTH_GntR"/>
</dbReference>
<sequence length="250" mass="26534">MSGPVLPSIPGIANVSTLVIQGIVKMIVSGDLKPGDSLPSESAISKQMGVGMSSVREALATLQGLGVIAVRHGAGRQVRGLTFSAIADARISPVVLDGSMAMNVWEVRLAVETASIRLAAERATEADIKNIEAAAQAMADAVAAGGRGVDEDGLIHRAIAEASGNQLFVWLGDSVASIIAETRATGLSHEGRPARAVSDHFELLEAIRHHDPDEAEAALRRHLDFQYHDALELLPPQQRREREARENDHA</sequence>
<dbReference type="InterPro" id="IPR036390">
    <property type="entry name" value="WH_DNA-bd_sf"/>
</dbReference>
<keyword evidence="3" id="KW-0804">Transcription</keyword>
<dbReference type="SMART" id="SM00895">
    <property type="entry name" value="FCD"/>
    <property type="match status" value="1"/>
</dbReference>
<dbReference type="Gene3D" id="1.10.10.10">
    <property type="entry name" value="Winged helix-like DNA-binding domain superfamily/Winged helix DNA-binding domain"/>
    <property type="match status" value="1"/>
</dbReference>
<accession>A0ABP4ULK0</accession>
<evidence type="ECO:0000313" key="5">
    <source>
        <dbReference type="EMBL" id="GAA1706028.1"/>
    </source>
</evidence>
<dbReference type="Pfam" id="PF07729">
    <property type="entry name" value="FCD"/>
    <property type="match status" value="1"/>
</dbReference>
<evidence type="ECO:0000256" key="3">
    <source>
        <dbReference type="ARBA" id="ARBA00023163"/>
    </source>
</evidence>
<dbReference type="PANTHER" id="PTHR43537">
    <property type="entry name" value="TRANSCRIPTIONAL REGULATOR, GNTR FAMILY"/>
    <property type="match status" value="1"/>
</dbReference>
<dbReference type="InterPro" id="IPR008920">
    <property type="entry name" value="TF_FadR/GntR_C"/>
</dbReference>
<dbReference type="SMART" id="SM00345">
    <property type="entry name" value="HTH_GNTR"/>
    <property type="match status" value="1"/>
</dbReference>
<gene>
    <name evidence="5" type="ORF">GCM10009808_25000</name>
</gene>
<evidence type="ECO:0000259" key="4">
    <source>
        <dbReference type="PROSITE" id="PS50949"/>
    </source>
</evidence>
<proteinExistence type="predicted"/>
<dbReference type="PANTHER" id="PTHR43537:SF5">
    <property type="entry name" value="UXU OPERON TRANSCRIPTIONAL REGULATOR"/>
    <property type="match status" value="1"/>
</dbReference>
<dbReference type="SUPFAM" id="SSF48008">
    <property type="entry name" value="GntR ligand-binding domain-like"/>
    <property type="match status" value="1"/>
</dbReference>
<dbReference type="Proteomes" id="UP001501690">
    <property type="component" value="Unassembled WGS sequence"/>
</dbReference>
<keyword evidence="1" id="KW-0805">Transcription regulation</keyword>
<evidence type="ECO:0000313" key="6">
    <source>
        <dbReference type="Proteomes" id="UP001501690"/>
    </source>
</evidence>
<dbReference type="Pfam" id="PF00392">
    <property type="entry name" value="GntR"/>
    <property type="match status" value="1"/>
</dbReference>
<dbReference type="Gene3D" id="1.20.120.530">
    <property type="entry name" value="GntR ligand-binding domain-like"/>
    <property type="match status" value="1"/>
</dbReference>
<dbReference type="CDD" id="cd07377">
    <property type="entry name" value="WHTH_GntR"/>
    <property type="match status" value="1"/>
</dbReference>
<comment type="caution">
    <text evidence="5">The sequence shown here is derived from an EMBL/GenBank/DDBJ whole genome shotgun (WGS) entry which is preliminary data.</text>
</comment>
<keyword evidence="6" id="KW-1185">Reference proteome</keyword>
<dbReference type="InterPro" id="IPR036388">
    <property type="entry name" value="WH-like_DNA-bd_sf"/>
</dbReference>
<feature type="domain" description="HTH gntR-type" evidence="4">
    <location>
        <begin position="13"/>
        <end position="81"/>
    </location>
</feature>
<dbReference type="SUPFAM" id="SSF46785">
    <property type="entry name" value="Winged helix' DNA-binding domain"/>
    <property type="match status" value="1"/>
</dbReference>
<name>A0ABP4ULK0_9MICO</name>
<evidence type="ECO:0000256" key="1">
    <source>
        <dbReference type="ARBA" id="ARBA00023015"/>
    </source>
</evidence>
<reference evidence="6" key="1">
    <citation type="journal article" date="2019" name="Int. J. Syst. Evol. Microbiol.">
        <title>The Global Catalogue of Microorganisms (GCM) 10K type strain sequencing project: providing services to taxonomists for standard genome sequencing and annotation.</title>
        <authorList>
            <consortium name="The Broad Institute Genomics Platform"/>
            <consortium name="The Broad Institute Genome Sequencing Center for Infectious Disease"/>
            <person name="Wu L."/>
            <person name="Ma J."/>
        </authorList>
    </citation>
    <scope>NUCLEOTIDE SEQUENCE [LARGE SCALE GENOMIC DNA]</scope>
    <source>
        <strain evidence="6">JCM 15577</strain>
    </source>
</reference>
<dbReference type="EMBL" id="BAAAPL010000002">
    <property type="protein sequence ID" value="GAA1706028.1"/>
    <property type="molecule type" value="Genomic_DNA"/>
</dbReference>
<keyword evidence="2" id="KW-0238">DNA-binding</keyword>
<dbReference type="RefSeq" id="WP_344073146.1">
    <property type="nucleotide sequence ID" value="NZ_BAAAPL010000002.1"/>
</dbReference>
<evidence type="ECO:0000256" key="2">
    <source>
        <dbReference type="ARBA" id="ARBA00023125"/>
    </source>
</evidence>
<organism evidence="5 6">
    <name type="scientific">Microbacterium sediminicola</name>
    <dbReference type="NCBI Taxonomy" id="415210"/>
    <lineage>
        <taxon>Bacteria</taxon>
        <taxon>Bacillati</taxon>
        <taxon>Actinomycetota</taxon>
        <taxon>Actinomycetes</taxon>
        <taxon>Micrococcales</taxon>
        <taxon>Microbacteriaceae</taxon>
        <taxon>Microbacterium</taxon>
    </lineage>
</organism>